<gene>
    <name evidence="4" type="ORF">P5673_003489</name>
</gene>
<dbReference type="SMART" id="SM00225">
    <property type="entry name" value="BTB"/>
    <property type="match status" value="1"/>
</dbReference>
<dbReference type="InterPro" id="IPR006652">
    <property type="entry name" value="Kelch_1"/>
</dbReference>
<reference evidence="4" key="1">
    <citation type="journal article" date="2023" name="G3 (Bethesda)">
        <title>Whole genome assembly and annotation of the endangered Caribbean coral Acropora cervicornis.</title>
        <authorList>
            <person name="Selwyn J.D."/>
            <person name="Vollmer S.V."/>
        </authorList>
    </citation>
    <scope>NUCLEOTIDE SEQUENCE</scope>
    <source>
        <strain evidence="4">K2</strain>
    </source>
</reference>
<dbReference type="InterPro" id="IPR011333">
    <property type="entry name" value="SKP1/BTB/POZ_sf"/>
</dbReference>
<dbReference type="FunFam" id="1.25.40.420:FF:000001">
    <property type="entry name" value="Kelch-like family member 12"/>
    <property type="match status" value="1"/>
</dbReference>
<dbReference type="EMBL" id="JARQWQ010000005">
    <property type="protein sequence ID" value="KAK2572055.1"/>
    <property type="molecule type" value="Genomic_DNA"/>
</dbReference>
<dbReference type="Gene3D" id="3.30.710.10">
    <property type="entry name" value="Potassium Channel Kv1.1, Chain A"/>
    <property type="match status" value="1"/>
</dbReference>
<evidence type="ECO:0000256" key="1">
    <source>
        <dbReference type="ARBA" id="ARBA00022441"/>
    </source>
</evidence>
<reference evidence="4" key="2">
    <citation type="journal article" date="2023" name="Science">
        <title>Genomic signatures of disease resistance in endangered staghorn corals.</title>
        <authorList>
            <person name="Vollmer S.V."/>
            <person name="Selwyn J.D."/>
            <person name="Despard B.A."/>
            <person name="Roesel C.L."/>
        </authorList>
    </citation>
    <scope>NUCLEOTIDE SEQUENCE</scope>
    <source>
        <strain evidence="4">K2</strain>
    </source>
</reference>
<dbReference type="PANTHER" id="PTHR45632">
    <property type="entry name" value="LD33804P"/>
    <property type="match status" value="1"/>
</dbReference>
<dbReference type="Pfam" id="PF01344">
    <property type="entry name" value="Kelch_1"/>
    <property type="match status" value="2"/>
</dbReference>
<dbReference type="Gene3D" id="1.25.40.420">
    <property type="match status" value="1"/>
</dbReference>
<dbReference type="Proteomes" id="UP001249851">
    <property type="component" value="Unassembled WGS sequence"/>
</dbReference>
<proteinExistence type="predicted"/>
<dbReference type="PIRSF" id="PIRSF037037">
    <property type="entry name" value="Kelch-like_protein_gigaxonin"/>
    <property type="match status" value="1"/>
</dbReference>
<dbReference type="InterPro" id="IPR000210">
    <property type="entry name" value="BTB/POZ_dom"/>
</dbReference>
<protein>
    <submittedName>
        <fullName evidence="4">Kelch-like protein 2</fullName>
    </submittedName>
</protein>
<dbReference type="InterPro" id="IPR017096">
    <property type="entry name" value="BTB-kelch_protein"/>
</dbReference>
<evidence type="ECO:0000313" key="4">
    <source>
        <dbReference type="EMBL" id="KAK2572055.1"/>
    </source>
</evidence>
<feature type="domain" description="BTB" evidence="3">
    <location>
        <begin position="32"/>
        <end position="99"/>
    </location>
</feature>
<dbReference type="SMART" id="SM00612">
    <property type="entry name" value="Kelch"/>
    <property type="match status" value="6"/>
</dbReference>
<dbReference type="Pfam" id="PF24681">
    <property type="entry name" value="Kelch_KLHDC2_KLHL20_DRC7"/>
    <property type="match status" value="1"/>
</dbReference>
<evidence type="ECO:0000313" key="5">
    <source>
        <dbReference type="Proteomes" id="UP001249851"/>
    </source>
</evidence>
<keyword evidence="1" id="KW-0880">Kelch repeat</keyword>
<dbReference type="SUPFAM" id="SSF54695">
    <property type="entry name" value="POZ domain"/>
    <property type="match status" value="1"/>
</dbReference>
<organism evidence="4 5">
    <name type="scientific">Acropora cervicornis</name>
    <name type="common">Staghorn coral</name>
    <dbReference type="NCBI Taxonomy" id="6130"/>
    <lineage>
        <taxon>Eukaryota</taxon>
        <taxon>Metazoa</taxon>
        <taxon>Cnidaria</taxon>
        <taxon>Anthozoa</taxon>
        <taxon>Hexacorallia</taxon>
        <taxon>Scleractinia</taxon>
        <taxon>Astrocoeniina</taxon>
        <taxon>Acroporidae</taxon>
        <taxon>Acropora</taxon>
    </lineage>
</organism>
<dbReference type="Pfam" id="PF07707">
    <property type="entry name" value="BACK"/>
    <property type="match status" value="1"/>
</dbReference>
<evidence type="ECO:0000259" key="3">
    <source>
        <dbReference type="PROSITE" id="PS50097"/>
    </source>
</evidence>
<dbReference type="InterPro" id="IPR015915">
    <property type="entry name" value="Kelch-typ_b-propeller"/>
</dbReference>
<dbReference type="Pfam" id="PF00651">
    <property type="entry name" value="BTB"/>
    <property type="match status" value="1"/>
</dbReference>
<keyword evidence="5" id="KW-1185">Reference proteome</keyword>
<keyword evidence="2" id="KW-0677">Repeat</keyword>
<dbReference type="SMART" id="SM00875">
    <property type="entry name" value="BACK"/>
    <property type="match status" value="1"/>
</dbReference>
<name>A0AAD9R2V8_ACRCE</name>
<dbReference type="PROSITE" id="PS50097">
    <property type="entry name" value="BTB"/>
    <property type="match status" value="1"/>
</dbReference>
<evidence type="ECO:0000256" key="2">
    <source>
        <dbReference type="ARBA" id="ARBA00022737"/>
    </source>
</evidence>
<dbReference type="AlphaFoldDB" id="A0AAD9R2V8"/>
<accession>A0AAD9R2V8</accession>
<comment type="caution">
    <text evidence="4">The sequence shown here is derived from an EMBL/GenBank/DDBJ whole genome shotgun (WGS) entry which is preliminary data.</text>
</comment>
<dbReference type="InterPro" id="IPR011705">
    <property type="entry name" value="BACK"/>
</dbReference>
<dbReference type="SUPFAM" id="SSF117281">
    <property type="entry name" value="Kelch motif"/>
    <property type="match status" value="1"/>
</dbReference>
<dbReference type="PANTHER" id="PTHR45632:SF30">
    <property type="entry name" value="BTB DOMAIN-CONTAINING PROTEIN"/>
    <property type="match status" value="1"/>
</dbReference>
<dbReference type="Gene3D" id="2.120.10.80">
    <property type="entry name" value="Kelch-type beta propeller"/>
    <property type="match status" value="2"/>
</dbReference>
<sequence length="589" mass="66570">MAENPAEEPSESSYCSKMMQNLDKSRKKNSLSDVTLDVGGQMFPAHRCVLSASSMFFEGLFSNNMAEKSASVVKIEGIPPSVMDQLLSYLYKGEIQVSEANAEDLIVSANYLLLPRLKSIACKFLEQRMSASNSIINYLFAEKYECKDLRSYAGELIKQNFGVVGRSKEFLLLSFDLVKDLISRDDIVISSEEDIFEIILEWIDENFEEREQYFAELFSYLRLSTVSQHYLYTKILFNELVHGSEHCRQLLMTELYRRALFAGQDISSQRTRTCLQTHEDSIITCGGLSPDGQIRNATLCYLPSNKTWYQLAPMLSRRCRHGFSACQGFIYAIGGKGEDSFHSSVERYDPRTNTWSYVAPLAKKVKLVGAATLHGYLYIVGGIEFTTEQGRRRCGTTQKYDPATNSWTPAAPLNSHRSSVCLVSDANYLYSIGGLADDDFLSCNERYDPKLNMWTKMASMKEKRGCACGVYLNNKIYIFGGTVDAFSRHASVSGEVYDIALDEWHAIASMHVPRFHASAILLQDRIFVFGGIGSESVQHHNSQMVECYDVKTNQWMTPHSMPYEETYFRGCSVSLFKGLLDSLEKVSQN</sequence>